<organism evidence="1">
    <name type="scientific">Cyanothece sp. (strain PCC 7425 / ATCC 29141)</name>
    <dbReference type="NCBI Taxonomy" id="395961"/>
    <lineage>
        <taxon>Bacteria</taxon>
        <taxon>Bacillati</taxon>
        <taxon>Cyanobacteriota</taxon>
        <taxon>Cyanophyceae</taxon>
        <taxon>Gomontiellales</taxon>
        <taxon>Cyanothecaceae</taxon>
        <taxon>Cyanothece</taxon>
    </lineage>
</organism>
<dbReference type="EMBL" id="CP001344">
    <property type="protein sequence ID" value="ACL43786.1"/>
    <property type="molecule type" value="Genomic_DNA"/>
</dbReference>
<dbReference type="HOGENOM" id="CLU_1657932_0_0_3"/>
<protein>
    <submittedName>
        <fullName evidence="1">Uncharacterized protein</fullName>
    </submittedName>
</protein>
<sequence length="159" mass="17559">MLQSVTGHPRWIYVLLEFEAVQFVGLPVLKQKRSDALLLALLNSLADFDGELSEAALGLLEELKNRANRLPPLYADVFLLPHAATCADLVDRIWSLSPEQVAIASYAFQVFRYYEQILRAQPGEGSVSQQAAYESQVARIRLSVARTKAALAESLGDKG</sequence>
<reference evidence="1" key="1">
    <citation type="submission" date="2009-01" db="EMBL/GenBank/DDBJ databases">
        <title>Complete sequence of chromosome Cyanothece sp. PCC 7425.</title>
        <authorList>
            <consortium name="US DOE Joint Genome Institute"/>
            <person name="Lucas S."/>
            <person name="Copeland A."/>
            <person name="Lapidus A."/>
            <person name="Glavina del Rio T."/>
            <person name="Dalin E."/>
            <person name="Tice H."/>
            <person name="Bruce D."/>
            <person name="Goodwin L."/>
            <person name="Pitluck S."/>
            <person name="Sims D."/>
            <person name="Meineke L."/>
            <person name="Brettin T."/>
            <person name="Detter J.C."/>
            <person name="Han C."/>
            <person name="Larimer F."/>
            <person name="Land M."/>
            <person name="Hauser L."/>
            <person name="Kyrpides N."/>
            <person name="Ovchinnikova G."/>
            <person name="Liberton M."/>
            <person name="Stoeckel J."/>
            <person name="Banerjee A."/>
            <person name="Singh A."/>
            <person name="Page L."/>
            <person name="Sato H."/>
            <person name="Zhao L."/>
            <person name="Sherman L."/>
            <person name="Pakrasi H."/>
            <person name="Richardson P."/>
        </authorList>
    </citation>
    <scope>NUCLEOTIDE SEQUENCE</scope>
    <source>
        <strain evidence="1">PCC 7425</strain>
    </source>
</reference>
<name>B8HNQ5_CYAP4</name>
<dbReference type="KEGG" id="cyn:Cyan7425_1413"/>
<proteinExistence type="predicted"/>
<accession>B8HNQ5</accession>
<evidence type="ECO:0000313" key="1">
    <source>
        <dbReference type="EMBL" id="ACL43786.1"/>
    </source>
</evidence>
<dbReference type="AlphaFoldDB" id="B8HNQ5"/>
<gene>
    <name evidence="1" type="ordered locus">Cyan7425_1413</name>
</gene>